<dbReference type="InterPro" id="IPR036291">
    <property type="entry name" value="NAD(P)-bd_dom_sf"/>
</dbReference>
<dbReference type="Gene3D" id="3.40.50.720">
    <property type="entry name" value="NAD(P)-binding Rossmann-like Domain"/>
    <property type="match status" value="1"/>
</dbReference>
<keyword evidence="2" id="KW-0472">Membrane</keyword>
<evidence type="ECO:0000256" key="1">
    <source>
        <dbReference type="ARBA" id="ARBA00023002"/>
    </source>
</evidence>
<name>A0A0M3IWY6_ASCLU</name>
<keyword evidence="3" id="KW-1185">Reference proteome</keyword>
<reference evidence="4" key="1">
    <citation type="submission" date="2017-02" db="UniProtKB">
        <authorList>
            <consortium name="WormBaseParasite"/>
        </authorList>
    </citation>
    <scope>IDENTIFICATION</scope>
</reference>
<keyword evidence="1" id="KW-0560">Oxidoreductase</keyword>
<dbReference type="AlphaFoldDB" id="A0A0M3IWY6"/>
<dbReference type="PANTHER" id="PTHR43157">
    <property type="entry name" value="PHOSPHATIDYLINOSITOL-GLYCAN BIOSYNTHESIS CLASS F PROTEIN-RELATED"/>
    <property type="match status" value="1"/>
</dbReference>
<dbReference type="GO" id="GO:0016491">
    <property type="term" value="F:oxidoreductase activity"/>
    <property type="evidence" value="ECO:0007669"/>
    <property type="project" value="UniProtKB-KW"/>
</dbReference>
<proteinExistence type="predicted"/>
<accession>A0A0M3IWY6</accession>
<dbReference type="Pfam" id="PF00106">
    <property type="entry name" value="adh_short"/>
    <property type="match status" value="1"/>
</dbReference>
<keyword evidence="2" id="KW-0812">Transmembrane</keyword>
<dbReference type="SUPFAM" id="SSF51735">
    <property type="entry name" value="NAD(P)-binding Rossmann-fold domains"/>
    <property type="match status" value="1"/>
</dbReference>
<protein>
    <submittedName>
        <fullName evidence="4">Dehydrogenase/reductase SDR family member 12</fullName>
    </submittedName>
</protein>
<feature type="transmembrane region" description="Helical" evidence="2">
    <location>
        <begin position="6"/>
        <end position="27"/>
    </location>
</feature>
<dbReference type="WBParaSite" id="ALUE_0002326401-mRNA-1">
    <property type="protein sequence ID" value="ALUE_0002326401-mRNA-1"/>
    <property type="gene ID" value="ALUE_0002326401"/>
</dbReference>
<organism evidence="3 4">
    <name type="scientific">Ascaris lumbricoides</name>
    <name type="common">Giant roundworm</name>
    <dbReference type="NCBI Taxonomy" id="6252"/>
    <lineage>
        <taxon>Eukaryota</taxon>
        <taxon>Metazoa</taxon>
        <taxon>Ecdysozoa</taxon>
        <taxon>Nematoda</taxon>
        <taxon>Chromadorea</taxon>
        <taxon>Rhabditida</taxon>
        <taxon>Spirurina</taxon>
        <taxon>Ascaridomorpha</taxon>
        <taxon>Ascaridoidea</taxon>
        <taxon>Ascarididae</taxon>
        <taxon>Ascaris</taxon>
    </lineage>
</organism>
<dbReference type="Proteomes" id="UP000036681">
    <property type="component" value="Unplaced"/>
</dbReference>
<dbReference type="PANTHER" id="PTHR43157:SF31">
    <property type="entry name" value="PHOSPHATIDYLINOSITOL-GLYCAN BIOSYNTHESIS CLASS F PROTEIN"/>
    <property type="match status" value="1"/>
</dbReference>
<evidence type="ECO:0000256" key="2">
    <source>
        <dbReference type="SAM" id="Phobius"/>
    </source>
</evidence>
<dbReference type="InterPro" id="IPR002347">
    <property type="entry name" value="SDR_fam"/>
</dbReference>
<evidence type="ECO:0000313" key="3">
    <source>
        <dbReference type="Proteomes" id="UP000036681"/>
    </source>
</evidence>
<sequence>MSTDDAQSSFLTIPFFGVIASVTLILARKYFKGAQFEEHVSAKGKIAFVTGANNGIGKQTVRELNQRGAKVYMLCRSIDRGREAMLDLVKVHFSKSNSLMMSYIIVPIA</sequence>
<keyword evidence="2" id="KW-1133">Transmembrane helix</keyword>
<evidence type="ECO:0000313" key="4">
    <source>
        <dbReference type="WBParaSite" id="ALUE_0002326401-mRNA-1"/>
    </source>
</evidence>